<evidence type="ECO:0000256" key="2">
    <source>
        <dbReference type="SAM" id="SignalP"/>
    </source>
</evidence>
<name>J4D847_THEOR</name>
<dbReference type="GeneID" id="20714936"/>
<dbReference type="Proteomes" id="UP000003786">
    <property type="component" value="Chromosome 2"/>
</dbReference>
<dbReference type="RefSeq" id="XP_009690866.1">
    <property type="nucleotide sequence ID" value="XM_009692571.1"/>
</dbReference>
<keyword evidence="4" id="KW-1185">Reference proteome</keyword>
<dbReference type="EMBL" id="AP011947">
    <property type="protein sequence ID" value="BAM40565.1"/>
    <property type="molecule type" value="Genomic_DNA"/>
</dbReference>
<feature type="coiled-coil region" evidence="1">
    <location>
        <begin position="147"/>
        <end position="181"/>
    </location>
</feature>
<protein>
    <submittedName>
        <fullName evidence="3">Uncharacterized protein</fullName>
    </submittedName>
</protein>
<dbReference type="KEGG" id="tot:TOT_020000820"/>
<reference evidence="3 4" key="1">
    <citation type="journal article" date="2012" name="MBio">
        <title>Comparative genome analysis of three eukaryotic parasites with differing abilities to transform leukocytes reveals key mediators of Theileria-induced leukocyte transformation.</title>
        <authorList>
            <person name="Hayashida K."/>
            <person name="Hara Y."/>
            <person name="Abe T."/>
            <person name="Yamasaki C."/>
            <person name="Toyoda A."/>
            <person name="Kosuge T."/>
            <person name="Suzuki Y."/>
            <person name="Sato Y."/>
            <person name="Kawashima S."/>
            <person name="Katayama T."/>
            <person name="Wakaguri H."/>
            <person name="Inoue N."/>
            <person name="Homma K."/>
            <person name="Tada-Umezaki M."/>
            <person name="Yagi Y."/>
            <person name="Fujii Y."/>
            <person name="Habara T."/>
            <person name="Kanehisa M."/>
            <person name="Watanabe H."/>
            <person name="Ito K."/>
            <person name="Gojobori T."/>
            <person name="Sugawara H."/>
            <person name="Imanishi T."/>
            <person name="Weir W."/>
            <person name="Gardner M."/>
            <person name="Pain A."/>
            <person name="Shiels B."/>
            <person name="Hattori M."/>
            <person name="Nene V."/>
            <person name="Sugimoto C."/>
        </authorList>
    </citation>
    <scope>NUCLEOTIDE SEQUENCE [LARGE SCALE GENOMIC DNA]</scope>
    <source>
        <strain evidence="3 4">Shintoku</strain>
    </source>
</reference>
<proteinExistence type="predicted"/>
<evidence type="ECO:0000313" key="3">
    <source>
        <dbReference type="EMBL" id="BAM40565.1"/>
    </source>
</evidence>
<dbReference type="VEuPathDB" id="PiroplasmaDB:TOT_020000820"/>
<accession>J4D847</accession>
<keyword evidence="2" id="KW-0732">Signal</keyword>
<keyword evidence="1" id="KW-0175">Coiled coil</keyword>
<dbReference type="AlphaFoldDB" id="J4D847"/>
<evidence type="ECO:0000313" key="4">
    <source>
        <dbReference type="Proteomes" id="UP000003786"/>
    </source>
</evidence>
<sequence>MVSFSNTVVLYSLFCFGNLVYCHFSGRRGDKKSLVTLNVQNKKTTSDYIFYSIVDHSVGDVATFSAYGTTVFNEVKDGKSLVWKSSNEKEYSTKVVIEGDKLLIKCPRTHILFLKQDDGTWKPKDLDRAAGEKAADAAAPQEGGLPVKDVRAENAELRLRVAKLEETLVQLKMEYDQFRSKVLSVDNRIGEVAEALCGL</sequence>
<evidence type="ECO:0000256" key="1">
    <source>
        <dbReference type="SAM" id="Coils"/>
    </source>
</evidence>
<feature type="signal peptide" evidence="2">
    <location>
        <begin position="1"/>
        <end position="22"/>
    </location>
</feature>
<organism evidence="3 4">
    <name type="scientific">Theileria orientalis strain Shintoku</name>
    <dbReference type="NCBI Taxonomy" id="869250"/>
    <lineage>
        <taxon>Eukaryota</taxon>
        <taxon>Sar</taxon>
        <taxon>Alveolata</taxon>
        <taxon>Apicomplexa</taxon>
        <taxon>Aconoidasida</taxon>
        <taxon>Piroplasmida</taxon>
        <taxon>Theileriidae</taxon>
        <taxon>Theileria</taxon>
    </lineage>
</organism>
<gene>
    <name evidence="3" type="ORF">TOT_020000820</name>
</gene>
<feature type="chain" id="PRO_5003778760" evidence="2">
    <location>
        <begin position="23"/>
        <end position="199"/>
    </location>
</feature>